<keyword evidence="9" id="KW-1185">Reference proteome</keyword>
<dbReference type="PRINTS" id="PR00260">
    <property type="entry name" value="CHEMTRNSDUCR"/>
</dbReference>
<comment type="similarity">
    <text evidence="3">Belongs to the methyl-accepting chemotaxis (MCP) protein family.</text>
</comment>
<evidence type="ECO:0000259" key="6">
    <source>
        <dbReference type="PROSITE" id="PS50111"/>
    </source>
</evidence>
<evidence type="ECO:0000259" key="7">
    <source>
        <dbReference type="PROSITE" id="PS50885"/>
    </source>
</evidence>
<dbReference type="Proteomes" id="UP000472320">
    <property type="component" value="Unassembled WGS sequence"/>
</dbReference>
<dbReference type="GO" id="GO:0006935">
    <property type="term" value="P:chemotaxis"/>
    <property type="evidence" value="ECO:0007669"/>
    <property type="project" value="InterPro"/>
</dbReference>
<dbReference type="SMART" id="SM00283">
    <property type="entry name" value="MA"/>
    <property type="match status" value="1"/>
</dbReference>
<evidence type="ECO:0000256" key="3">
    <source>
        <dbReference type="ARBA" id="ARBA00029447"/>
    </source>
</evidence>
<keyword evidence="4" id="KW-0807">Transducer</keyword>
<gene>
    <name evidence="8" type="ORF">GM658_07720</name>
</gene>
<dbReference type="InterPro" id="IPR003660">
    <property type="entry name" value="HAMP_dom"/>
</dbReference>
<dbReference type="CDD" id="cd19411">
    <property type="entry name" value="MCP2201-like_sensor"/>
    <property type="match status" value="1"/>
</dbReference>
<reference evidence="8 9" key="1">
    <citation type="submission" date="2019-11" db="EMBL/GenBank/DDBJ databases">
        <title>Type strains purchased from KCTC, JCM and DSMZ.</title>
        <authorList>
            <person name="Lu H."/>
        </authorList>
    </citation>
    <scope>NUCLEOTIDE SEQUENCE [LARGE SCALE GENOMIC DNA]</scope>
    <source>
        <strain evidence="8 9">JCM 31587</strain>
    </source>
</reference>
<keyword evidence="5" id="KW-1133">Transmembrane helix</keyword>
<keyword evidence="5" id="KW-0472">Membrane</keyword>
<dbReference type="Pfam" id="PF00672">
    <property type="entry name" value="HAMP"/>
    <property type="match status" value="1"/>
</dbReference>
<feature type="domain" description="Methyl-accepting transducer" evidence="6">
    <location>
        <begin position="266"/>
        <end position="495"/>
    </location>
</feature>
<evidence type="ECO:0000256" key="2">
    <source>
        <dbReference type="ARBA" id="ARBA00022481"/>
    </source>
</evidence>
<name>A0A6L6QEB0_9BURK</name>
<evidence type="ECO:0000256" key="5">
    <source>
        <dbReference type="SAM" id="Phobius"/>
    </source>
</evidence>
<dbReference type="CDD" id="cd11386">
    <property type="entry name" value="MCP_signal"/>
    <property type="match status" value="1"/>
</dbReference>
<dbReference type="PROSITE" id="PS50111">
    <property type="entry name" value="CHEMOTAXIS_TRANSDUC_2"/>
    <property type="match status" value="1"/>
</dbReference>
<evidence type="ECO:0000256" key="1">
    <source>
        <dbReference type="ARBA" id="ARBA00004370"/>
    </source>
</evidence>
<dbReference type="PROSITE" id="PS50885">
    <property type="entry name" value="HAMP"/>
    <property type="match status" value="1"/>
</dbReference>
<dbReference type="RefSeq" id="WP_155453418.1">
    <property type="nucleotide sequence ID" value="NZ_WNKX01000004.1"/>
</dbReference>
<feature type="domain" description="HAMP" evidence="7">
    <location>
        <begin position="209"/>
        <end position="261"/>
    </location>
</feature>
<dbReference type="InterPro" id="IPR024478">
    <property type="entry name" value="HlyB_4HB_MCP"/>
</dbReference>
<dbReference type="EMBL" id="WNKX01000004">
    <property type="protein sequence ID" value="MTW10490.1"/>
    <property type="molecule type" value="Genomic_DNA"/>
</dbReference>
<dbReference type="GO" id="GO:0004888">
    <property type="term" value="F:transmembrane signaling receptor activity"/>
    <property type="evidence" value="ECO:0007669"/>
    <property type="project" value="InterPro"/>
</dbReference>
<dbReference type="CDD" id="cd06225">
    <property type="entry name" value="HAMP"/>
    <property type="match status" value="1"/>
</dbReference>
<proteinExistence type="inferred from homology"/>
<dbReference type="Pfam" id="PF12729">
    <property type="entry name" value="4HB_MCP_1"/>
    <property type="match status" value="1"/>
</dbReference>
<keyword evidence="2" id="KW-0488">Methylation</keyword>
<organism evidence="8 9">
    <name type="scientific">Massilia eburnea</name>
    <dbReference type="NCBI Taxonomy" id="1776165"/>
    <lineage>
        <taxon>Bacteria</taxon>
        <taxon>Pseudomonadati</taxon>
        <taxon>Pseudomonadota</taxon>
        <taxon>Betaproteobacteria</taxon>
        <taxon>Burkholderiales</taxon>
        <taxon>Oxalobacteraceae</taxon>
        <taxon>Telluria group</taxon>
        <taxon>Massilia</taxon>
    </lineage>
</organism>
<dbReference type="GO" id="GO:0007165">
    <property type="term" value="P:signal transduction"/>
    <property type="evidence" value="ECO:0007669"/>
    <property type="project" value="UniProtKB-KW"/>
</dbReference>
<dbReference type="FunFam" id="1.10.287.950:FF:000001">
    <property type="entry name" value="Methyl-accepting chemotaxis sensory transducer"/>
    <property type="match status" value="1"/>
</dbReference>
<evidence type="ECO:0000313" key="8">
    <source>
        <dbReference type="EMBL" id="MTW10490.1"/>
    </source>
</evidence>
<dbReference type="Pfam" id="PF00015">
    <property type="entry name" value="MCPsignal"/>
    <property type="match status" value="1"/>
</dbReference>
<accession>A0A6L6QEB0</accession>
<dbReference type="InterPro" id="IPR004089">
    <property type="entry name" value="MCPsignal_dom"/>
</dbReference>
<dbReference type="SMART" id="SM00304">
    <property type="entry name" value="HAMP"/>
    <property type="match status" value="1"/>
</dbReference>
<comment type="caution">
    <text evidence="8">The sequence shown here is derived from an EMBL/GenBank/DDBJ whole genome shotgun (WGS) entry which is preliminary data.</text>
</comment>
<evidence type="ECO:0000313" key="9">
    <source>
        <dbReference type="Proteomes" id="UP000472320"/>
    </source>
</evidence>
<dbReference type="Gene3D" id="1.10.287.950">
    <property type="entry name" value="Methyl-accepting chemotaxis protein"/>
    <property type="match status" value="1"/>
</dbReference>
<keyword evidence="5" id="KW-0812">Transmembrane</keyword>
<dbReference type="SUPFAM" id="SSF58104">
    <property type="entry name" value="Methyl-accepting chemotaxis protein (MCP) signaling domain"/>
    <property type="match status" value="1"/>
</dbReference>
<evidence type="ECO:0000256" key="4">
    <source>
        <dbReference type="PROSITE-ProRule" id="PRU00284"/>
    </source>
</evidence>
<dbReference type="InterPro" id="IPR047347">
    <property type="entry name" value="YvaQ-like_sensor"/>
</dbReference>
<dbReference type="PANTHER" id="PTHR43531:SF14">
    <property type="entry name" value="METHYL-ACCEPTING CHEMOTAXIS PROTEIN I-RELATED"/>
    <property type="match status" value="1"/>
</dbReference>
<comment type="subcellular location">
    <subcellularLocation>
        <location evidence="1">Membrane</location>
    </subcellularLocation>
</comment>
<dbReference type="GO" id="GO:0005886">
    <property type="term" value="C:plasma membrane"/>
    <property type="evidence" value="ECO:0007669"/>
    <property type="project" value="TreeGrafter"/>
</dbReference>
<dbReference type="InterPro" id="IPR051310">
    <property type="entry name" value="MCP_chemotaxis"/>
</dbReference>
<sequence>MKNLKIGARLGLAFAAVLVLLAAMTVVGIMRLQSASAKTEALVAENVRNERLVAEWQKVVEVNAARTTAAYMVSDPEQQKSIEAQMKAASGRATEIQDLLAKLLENPASRSAYEKVLASRKAYVDQRKAVYKAKADGDMETAQRLFVDMEARRVTYLSALDEVTAAEHRNLDAVASEIQAGNHSGRNLLITLGVAAVMLGIGFAWMTTRSIVKPLNEALQIAQTVADGDLSRRIEAHGDDEAGQLLKALKAMNDSLAGIVSEVRHGTESIATASQQIASGNHDLSARTEHQASTLEETASSMEQLTSAVRNNADNARTARDLAATASDVATRGGSVVSEVVHTMGSINAASTKIVDIIAVIDGIAFQTNILALNAAVEAARAGEQGRGFAVVASEVRSLAQRSAQAAGEIKDLINNTVQQVQAGSELVNQAGSTMDEVVASIQRVTSIMSEIASASSEQTAGIEQVNQAIVQLDNVTQQNAALVEEAAAAATAMQDEAGRLTGQVGRFKLA</sequence>
<protein>
    <submittedName>
        <fullName evidence="8">HAMP domain-containing protein</fullName>
    </submittedName>
</protein>
<dbReference type="OrthoDB" id="5441488at2"/>
<dbReference type="InterPro" id="IPR004090">
    <property type="entry name" value="Chemotax_Me-accpt_rcpt"/>
</dbReference>
<dbReference type="AlphaFoldDB" id="A0A6L6QEB0"/>
<feature type="transmembrane region" description="Helical" evidence="5">
    <location>
        <begin position="188"/>
        <end position="206"/>
    </location>
</feature>
<dbReference type="PANTHER" id="PTHR43531">
    <property type="entry name" value="PROTEIN ICFG"/>
    <property type="match status" value="1"/>
</dbReference>